<name>A0A8T1GP75_9STRA</name>
<dbReference type="PANTHER" id="PTHR28229">
    <property type="entry name" value="TRANSLOCATION PROTEIN SEC66"/>
    <property type="match status" value="1"/>
</dbReference>
<dbReference type="Proteomes" id="UP000760860">
    <property type="component" value="Unassembled WGS sequence"/>
</dbReference>
<dbReference type="EMBL" id="RCMV01006161">
    <property type="protein sequence ID" value="KAG3179503.1"/>
    <property type="molecule type" value="Genomic_DNA"/>
</dbReference>
<feature type="non-terminal residue" evidence="2">
    <location>
        <position position="1"/>
    </location>
</feature>
<keyword evidence="1" id="KW-1133">Transmembrane helix</keyword>
<accession>A0A8T1GP75</accession>
<gene>
    <name evidence="2" type="ORF">PC129_g25449</name>
</gene>
<feature type="transmembrane region" description="Helical" evidence="1">
    <location>
        <begin position="14"/>
        <end position="35"/>
    </location>
</feature>
<protein>
    <submittedName>
        <fullName evidence="2">Uncharacterized protein</fullName>
    </submittedName>
</protein>
<organism evidence="2 3">
    <name type="scientific">Phytophthora cactorum</name>
    <dbReference type="NCBI Taxonomy" id="29920"/>
    <lineage>
        <taxon>Eukaryota</taxon>
        <taxon>Sar</taxon>
        <taxon>Stramenopiles</taxon>
        <taxon>Oomycota</taxon>
        <taxon>Peronosporomycetes</taxon>
        <taxon>Peronosporales</taxon>
        <taxon>Peronosporaceae</taxon>
        <taxon>Phytophthora</taxon>
    </lineage>
</organism>
<sequence length="120" mass="13397">MALPAFLDIDWKGLALPCAYVIVLATALMTFSTIYRKRKAAESANLAPWFGPHRQRNVYLSLLHLQPEDGAEKTPRIPDSVLRAALLRRAVEDIRRLIQIKNAKQACSSLLQRGSVGDDL</sequence>
<keyword evidence="1" id="KW-0812">Transmembrane</keyword>
<comment type="caution">
    <text evidence="2">The sequence shown here is derived from an EMBL/GenBank/DDBJ whole genome shotgun (WGS) entry which is preliminary data.</text>
</comment>
<dbReference type="Pfam" id="PF09802">
    <property type="entry name" value="Sec66"/>
    <property type="match status" value="1"/>
</dbReference>
<proteinExistence type="predicted"/>
<keyword evidence="1" id="KW-0472">Membrane</keyword>
<dbReference type="AlphaFoldDB" id="A0A8T1GP75"/>
<dbReference type="InterPro" id="IPR018624">
    <property type="entry name" value="Sec66"/>
</dbReference>
<dbReference type="GO" id="GO:0031204">
    <property type="term" value="P:post-translational protein targeting to membrane, translocation"/>
    <property type="evidence" value="ECO:0007669"/>
    <property type="project" value="InterPro"/>
</dbReference>
<evidence type="ECO:0000313" key="3">
    <source>
        <dbReference type="Proteomes" id="UP000760860"/>
    </source>
</evidence>
<evidence type="ECO:0000256" key="1">
    <source>
        <dbReference type="SAM" id="Phobius"/>
    </source>
</evidence>
<dbReference type="PANTHER" id="PTHR28229:SF1">
    <property type="entry name" value="TRANSLOCATION PROTEIN SEC66"/>
    <property type="match status" value="1"/>
</dbReference>
<dbReference type="GO" id="GO:0031207">
    <property type="term" value="C:Sec62/Sec63 complex"/>
    <property type="evidence" value="ECO:0007669"/>
    <property type="project" value="InterPro"/>
</dbReference>
<reference evidence="2" key="1">
    <citation type="submission" date="2018-05" db="EMBL/GenBank/DDBJ databases">
        <title>Effector identification in a new, highly contiguous assembly of the strawberry crown rot pathogen Phytophthora cactorum.</title>
        <authorList>
            <person name="Armitage A.D."/>
            <person name="Nellist C.F."/>
            <person name="Bates H."/>
            <person name="Vickerstaff R.J."/>
            <person name="Harrison R.J."/>
        </authorList>
    </citation>
    <scope>NUCLEOTIDE SEQUENCE</scope>
    <source>
        <strain evidence="2">P421</strain>
    </source>
</reference>
<evidence type="ECO:0000313" key="2">
    <source>
        <dbReference type="EMBL" id="KAG3179503.1"/>
    </source>
</evidence>